<proteinExistence type="predicted"/>
<sequence>MSLSMYQASAPIFLRQFAALTAIIDTAQAFAKAGGLDEAEFIDARLAPDMLNFAKQVQIATDGAKAGIGRLAGIEIPAFADTETTFDELKERIARTVAFIQSVPAASVDGSEDKAIVFKIRDNELNFVGQPFLLHFVLPNFFFHVTTAYAILRHKGVQIGKRDFLGGI</sequence>
<protein>
    <submittedName>
        <fullName evidence="1">DUF1993 domain-containing protein</fullName>
    </submittedName>
</protein>
<dbReference type="AlphaFoldDB" id="A0A494TLZ3"/>
<dbReference type="Pfam" id="PF09351">
    <property type="entry name" value="DUF1993"/>
    <property type="match status" value="1"/>
</dbReference>
<reference evidence="1 2" key="1">
    <citation type="submission" date="2018-09" db="EMBL/GenBank/DDBJ databases">
        <title>Sphingomonas peninsula sp. nov., isolated from fildes peninsula, Antarctic soil.</title>
        <authorList>
            <person name="Yingchao G."/>
        </authorList>
    </citation>
    <scope>NUCLEOTIDE SEQUENCE [LARGE SCALE GENOMIC DNA]</scope>
    <source>
        <strain evidence="1 2">YZ-8</strain>
    </source>
</reference>
<dbReference type="RefSeq" id="WP_121153486.1">
    <property type="nucleotide sequence ID" value="NZ_CP032829.1"/>
</dbReference>
<dbReference type="PANTHER" id="PTHR36922">
    <property type="entry name" value="BLL2446 PROTEIN"/>
    <property type="match status" value="1"/>
</dbReference>
<dbReference type="InterPro" id="IPR034660">
    <property type="entry name" value="DinB/YfiT-like"/>
</dbReference>
<evidence type="ECO:0000313" key="2">
    <source>
        <dbReference type="Proteomes" id="UP000276254"/>
    </source>
</evidence>
<name>A0A494TLZ3_SPHPE</name>
<dbReference type="InterPro" id="IPR018531">
    <property type="entry name" value="DUF1993"/>
</dbReference>
<dbReference type="PANTHER" id="PTHR36922:SF1">
    <property type="entry name" value="DUF1993 DOMAIN-CONTAINING PROTEIN"/>
    <property type="match status" value="1"/>
</dbReference>
<dbReference type="Gene3D" id="1.20.120.450">
    <property type="entry name" value="dinb family like domain"/>
    <property type="match status" value="1"/>
</dbReference>
<evidence type="ECO:0000313" key="1">
    <source>
        <dbReference type="EMBL" id="AYJ86821.1"/>
    </source>
</evidence>
<dbReference type="EMBL" id="CP032829">
    <property type="protein sequence ID" value="AYJ86821.1"/>
    <property type="molecule type" value="Genomic_DNA"/>
</dbReference>
<keyword evidence="2" id="KW-1185">Reference proteome</keyword>
<dbReference type="OrthoDB" id="338237at2"/>
<dbReference type="KEGG" id="spha:D3Y57_13770"/>
<dbReference type="Proteomes" id="UP000276254">
    <property type="component" value="Chromosome"/>
</dbReference>
<gene>
    <name evidence="1" type="ORF">D3Y57_13770</name>
</gene>
<dbReference type="SUPFAM" id="SSF109854">
    <property type="entry name" value="DinB/YfiT-like putative metalloenzymes"/>
    <property type="match status" value="1"/>
</dbReference>
<organism evidence="1 2">
    <name type="scientific">Sphingomonas paeninsulae</name>
    <dbReference type="NCBI Taxonomy" id="2319844"/>
    <lineage>
        <taxon>Bacteria</taxon>
        <taxon>Pseudomonadati</taxon>
        <taxon>Pseudomonadota</taxon>
        <taxon>Alphaproteobacteria</taxon>
        <taxon>Sphingomonadales</taxon>
        <taxon>Sphingomonadaceae</taxon>
        <taxon>Sphingomonas</taxon>
    </lineage>
</organism>
<accession>A0A494TLZ3</accession>